<dbReference type="Gene3D" id="3.90.78.10">
    <property type="entry name" value="UDP-N-acetylenolpyruvoylglucosamine reductase, C-terminal domain"/>
    <property type="match status" value="1"/>
</dbReference>
<keyword evidence="8 19" id="KW-0132">Cell division</keyword>
<evidence type="ECO:0000313" key="22">
    <source>
        <dbReference type="Proteomes" id="UP001597241"/>
    </source>
</evidence>
<comment type="similarity">
    <text evidence="19">Belongs to the MurB family.</text>
</comment>
<sequence length="333" mass="37230">MKIQENISLKPYNTFGIDVQAKQFVSIYSFQELKEIVATKKELFLLSGGSNMLLTQPINKLVVHLNLKGIIVNDTEKDYVFVTAEAGENWHDFVVWCISQNYGGLENLSLIPGNVGTSPIQNIGAYGVEIKDTFHQLEALEIASGKLKTFTKEECNFGYRNSVFKNELKGRYIITSVTFKLTKNNHNFNISYGAIKDGLKDIENPTLKEISDVIIAIRTAKLPDPEKIGNSGSFFKNPVIDLKAFKILQEKYPNAPHYIVSENEIKIPAGWLIEQCGFKGKRFGDAGVHKNQALVLVNYGNATGEEIYSLAQNIQQTVQDTFGISLEIEVNVI</sequence>
<dbReference type="HAMAP" id="MF_00037">
    <property type="entry name" value="MurB"/>
    <property type="match status" value="1"/>
</dbReference>
<keyword evidence="12 19" id="KW-0133">Cell shape</keyword>
<protein>
    <recommendedName>
        <fullName evidence="6 19">UDP-N-acetylenolpyruvoylglucosamine reductase</fullName>
        <ecNumber evidence="5 19">1.3.1.98</ecNumber>
    </recommendedName>
    <alternativeName>
        <fullName evidence="17 19">UDP-N-acetylmuramate dehydrogenase</fullName>
    </alternativeName>
</protein>
<name>A0ABW3WSN3_9FLAO</name>
<keyword evidence="7 19" id="KW-0963">Cytoplasm</keyword>
<feature type="active site" evidence="19">
    <location>
        <position position="329"/>
    </location>
</feature>
<evidence type="ECO:0000256" key="18">
    <source>
        <dbReference type="ARBA" id="ARBA00048914"/>
    </source>
</evidence>
<keyword evidence="13 19" id="KW-0573">Peptidoglycan synthesis</keyword>
<dbReference type="EMBL" id="JBHTMV010000004">
    <property type="protein sequence ID" value="MFD1294280.1"/>
    <property type="molecule type" value="Genomic_DNA"/>
</dbReference>
<dbReference type="Pfam" id="PF02873">
    <property type="entry name" value="MurB_C"/>
    <property type="match status" value="1"/>
</dbReference>
<evidence type="ECO:0000259" key="20">
    <source>
        <dbReference type="PROSITE" id="PS51387"/>
    </source>
</evidence>
<dbReference type="Pfam" id="PF01565">
    <property type="entry name" value="FAD_binding_4"/>
    <property type="match status" value="1"/>
</dbReference>
<feature type="active site" description="Proton donor" evidence="19">
    <location>
        <position position="233"/>
    </location>
</feature>
<dbReference type="InterPro" id="IPR006094">
    <property type="entry name" value="Oxid_FAD_bind_N"/>
</dbReference>
<gene>
    <name evidence="19 21" type="primary">murB</name>
    <name evidence="21" type="ORF">ACFQ5N_10570</name>
</gene>
<dbReference type="PROSITE" id="PS51387">
    <property type="entry name" value="FAD_PCMH"/>
    <property type="match status" value="1"/>
</dbReference>
<evidence type="ECO:0000256" key="16">
    <source>
        <dbReference type="ARBA" id="ARBA00023316"/>
    </source>
</evidence>
<dbReference type="NCBIfam" id="NF000755">
    <property type="entry name" value="PRK00046.1"/>
    <property type="match status" value="1"/>
</dbReference>
<comment type="catalytic activity">
    <reaction evidence="18 19">
        <text>UDP-N-acetyl-alpha-D-muramate + NADP(+) = UDP-N-acetyl-3-O-(1-carboxyvinyl)-alpha-D-glucosamine + NADPH + H(+)</text>
        <dbReference type="Rhea" id="RHEA:12248"/>
        <dbReference type="ChEBI" id="CHEBI:15378"/>
        <dbReference type="ChEBI" id="CHEBI:57783"/>
        <dbReference type="ChEBI" id="CHEBI:58349"/>
        <dbReference type="ChEBI" id="CHEBI:68483"/>
        <dbReference type="ChEBI" id="CHEBI:70757"/>
        <dbReference type="EC" id="1.3.1.98"/>
    </reaction>
</comment>
<evidence type="ECO:0000256" key="15">
    <source>
        <dbReference type="ARBA" id="ARBA00023306"/>
    </source>
</evidence>
<keyword evidence="22" id="KW-1185">Reference proteome</keyword>
<dbReference type="SUPFAM" id="SSF56176">
    <property type="entry name" value="FAD-binding/transporter-associated domain-like"/>
    <property type="match status" value="1"/>
</dbReference>
<dbReference type="PANTHER" id="PTHR21071">
    <property type="entry name" value="UDP-N-ACETYLENOLPYRUVOYLGLUCOSAMINE REDUCTASE"/>
    <property type="match status" value="1"/>
</dbReference>
<evidence type="ECO:0000256" key="19">
    <source>
        <dbReference type="HAMAP-Rule" id="MF_00037"/>
    </source>
</evidence>
<keyword evidence="10 19" id="KW-0274">FAD</keyword>
<evidence type="ECO:0000256" key="9">
    <source>
        <dbReference type="ARBA" id="ARBA00022630"/>
    </source>
</evidence>
<evidence type="ECO:0000256" key="12">
    <source>
        <dbReference type="ARBA" id="ARBA00022960"/>
    </source>
</evidence>
<evidence type="ECO:0000256" key="13">
    <source>
        <dbReference type="ARBA" id="ARBA00022984"/>
    </source>
</evidence>
<evidence type="ECO:0000256" key="1">
    <source>
        <dbReference type="ARBA" id="ARBA00001974"/>
    </source>
</evidence>
<comment type="pathway">
    <text evidence="4 19">Cell wall biogenesis; peptidoglycan biosynthesis.</text>
</comment>
<dbReference type="RefSeq" id="WP_386809471.1">
    <property type="nucleotide sequence ID" value="NZ_JBHTMV010000004.1"/>
</dbReference>
<evidence type="ECO:0000313" key="21">
    <source>
        <dbReference type="EMBL" id="MFD1294280.1"/>
    </source>
</evidence>
<evidence type="ECO:0000256" key="17">
    <source>
        <dbReference type="ARBA" id="ARBA00031026"/>
    </source>
</evidence>
<dbReference type="Gene3D" id="3.30.43.10">
    <property type="entry name" value="Uridine Diphospho-n-acetylenolpyruvylglucosamine Reductase, domain 2"/>
    <property type="match status" value="1"/>
</dbReference>
<keyword evidence="9 19" id="KW-0285">Flavoprotein</keyword>
<dbReference type="InterPro" id="IPR003170">
    <property type="entry name" value="MurB"/>
</dbReference>
<keyword evidence="11 19" id="KW-0521">NADP</keyword>
<evidence type="ECO:0000256" key="11">
    <source>
        <dbReference type="ARBA" id="ARBA00022857"/>
    </source>
</evidence>
<keyword evidence="15 19" id="KW-0131">Cell cycle</keyword>
<evidence type="ECO:0000256" key="3">
    <source>
        <dbReference type="ARBA" id="ARBA00004496"/>
    </source>
</evidence>
<evidence type="ECO:0000256" key="14">
    <source>
        <dbReference type="ARBA" id="ARBA00023002"/>
    </source>
</evidence>
<feature type="domain" description="FAD-binding PCMH-type" evidence="20">
    <location>
        <begin position="17"/>
        <end position="184"/>
    </location>
</feature>
<dbReference type="Proteomes" id="UP001597241">
    <property type="component" value="Unassembled WGS sequence"/>
</dbReference>
<comment type="subcellular location">
    <subcellularLocation>
        <location evidence="3 19">Cytoplasm</location>
    </subcellularLocation>
</comment>
<evidence type="ECO:0000256" key="5">
    <source>
        <dbReference type="ARBA" id="ARBA00012518"/>
    </source>
</evidence>
<dbReference type="EC" id="1.3.1.98" evidence="5 19"/>
<dbReference type="PANTHER" id="PTHR21071:SF4">
    <property type="entry name" value="UDP-N-ACETYLENOLPYRUVOYLGLUCOSAMINE REDUCTASE"/>
    <property type="match status" value="1"/>
</dbReference>
<proteinExistence type="inferred from homology"/>
<comment type="caution">
    <text evidence="21">The sequence shown here is derived from an EMBL/GenBank/DDBJ whole genome shotgun (WGS) entry which is preliminary data.</text>
</comment>
<comment type="cofactor">
    <cofactor evidence="1 19">
        <name>FAD</name>
        <dbReference type="ChEBI" id="CHEBI:57692"/>
    </cofactor>
</comment>
<dbReference type="InterPro" id="IPR036635">
    <property type="entry name" value="MurB_C_sf"/>
</dbReference>
<dbReference type="GO" id="GO:0008762">
    <property type="term" value="F:UDP-N-acetylmuramate dehydrogenase activity"/>
    <property type="evidence" value="ECO:0007669"/>
    <property type="project" value="UniProtKB-EC"/>
</dbReference>
<keyword evidence="14 19" id="KW-0560">Oxidoreductase</keyword>
<evidence type="ECO:0000256" key="10">
    <source>
        <dbReference type="ARBA" id="ARBA00022827"/>
    </source>
</evidence>
<dbReference type="NCBIfam" id="TIGR00179">
    <property type="entry name" value="murB"/>
    <property type="match status" value="1"/>
</dbReference>
<organism evidence="21 22">
    <name type="scientific">Lutibacter holmesii</name>
    <dbReference type="NCBI Taxonomy" id="1137985"/>
    <lineage>
        <taxon>Bacteria</taxon>
        <taxon>Pseudomonadati</taxon>
        <taxon>Bacteroidota</taxon>
        <taxon>Flavobacteriia</taxon>
        <taxon>Flavobacteriales</taxon>
        <taxon>Flavobacteriaceae</taxon>
        <taxon>Lutibacter</taxon>
    </lineage>
</organism>
<dbReference type="InterPro" id="IPR016166">
    <property type="entry name" value="FAD-bd_PCMH"/>
</dbReference>
<evidence type="ECO:0000256" key="7">
    <source>
        <dbReference type="ARBA" id="ARBA00022490"/>
    </source>
</evidence>
<dbReference type="InterPro" id="IPR011601">
    <property type="entry name" value="MurB_C"/>
</dbReference>
<dbReference type="InterPro" id="IPR016169">
    <property type="entry name" value="FAD-bd_PCMH_sub2"/>
</dbReference>
<evidence type="ECO:0000256" key="2">
    <source>
        <dbReference type="ARBA" id="ARBA00003921"/>
    </source>
</evidence>
<dbReference type="InterPro" id="IPR036318">
    <property type="entry name" value="FAD-bd_PCMH-like_sf"/>
</dbReference>
<reference evidence="22" key="1">
    <citation type="journal article" date="2019" name="Int. J. Syst. Evol. Microbiol.">
        <title>The Global Catalogue of Microorganisms (GCM) 10K type strain sequencing project: providing services to taxonomists for standard genome sequencing and annotation.</title>
        <authorList>
            <consortium name="The Broad Institute Genomics Platform"/>
            <consortium name="The Broad Institute Genome Sequencing Center for Infectious Disease"/>
            <person name="Wu L."/>
            <person name="Ma J."/>
        </authorList>
    </citation>
    <scope>NUCLEOTIDE SEQUENCE [LARGE SCALE GENOMIC DNA]</scope>
    <source>
        <strain evidence="22">CCUG 62221</strain>
    </source>
</reference>
<comment type="function">
    <text evidence="2 19">Cell wall formation.</text>
</comment>
<feature type="active site" evidence="19">
    <location>
        <position position="160"/>
    </location>
</feature>
<evidence type="ECO:0000256" key="8">
    <source>
        <dbReference type="ARBA" id="ARBA00022618"/>
    </source>
</evidence>
<dbReference type="InterPro" id="IPR016167">
    <property type="entry name" value="FAD-bd_PCMH_sub1"/>
</dbReference>
<dbReference type="Gene3D" id="3.30.465.10">
    <property type="match status" value="1"/>
</dbReference>
<keyword evidence="16 19" id="KW-0961">Cell wall biogenesis/degradation</keyword>
<dbReference type="SUPFAM" id="SSF56194">
    <property type="entry name" value="Uridine diphospho-N-Acetylenolpyruvylglucosamine reductase, MurB, C-terminal domain"/>
    <property type="match status" value="1"/>
</dbReference>
<evidence type="ECO:0000256" key="4">
    <source>
        <dbReference type="ARBA" id="ARBA00004752"/>
    </source>
</evidence>
<accession>A0ABW3WSN3</accession>
<evidence type="ECO:0000256" key="6">
    <source>
        <dbReference type="ARBA" id="ARBA00015188"/>
    </source>
</evidence>